<evidence type="ECO:0000256" key="1">
    <source>
        <dbReference type="ARBA" id="ARBA00022692"/>
    </source>
</evidence>
<sequence length="168" mass="19104">MYFYLSIYLSIYPFISICLQVANHTLNVTVLGVNDMSPTFNNSIYQFYMKEDRPNGTLLGKVIATDKDKNPSESIKYSILGSRDFNIDASSGVIRTARTFKISEPTSFTFVTVTVIVEAFNQVNPKEWNSINITITFKDINNNVPRFQKSQYKTHIFENSTVGSTILK</sequence>
<dbReference type="Proteomes" id="UP000597762">
    <property type="component" value="Unassembled WGS sequence"/>
</dbReference>
<protein>
    <recommendedName>
        <fullName evidence="4">Cadherin domain-containing protein</fullName>
    </recommendedName>
</protein>
<organism evidence="5 6">
    <name type="scientific">Acanthosepion pharaonis</name>
    <name type="common">Pharaoh cuttlefish</name>
    <name type="synonym">Sepia pharaonis</name>
    <dbReference type="NCBI Taxonomy" id="158019"/>
    <lineage>
        <taxon>Eukaryota</taxon>
        <taxon>Metazoa</taxon>
        <taxon>Spiralia</taxon>
        <taxon>Lophotrochozoa</taxon>
        <taxon>Mollusca</taxon>
        <taxon>Cephalopoda</taxon>
        <taxon>Coleoidea</taxon>
        <taxon>Decapodiformes</taxon>
        <taxon>Sepiida</taxon>
        <taxon>Sepiina</taxon>
        <taxon>Sepiidae</taxon>
        <taxon>Acanthosepion</taxon>
    </lineage>
</organism>
<evidence type="ECO:0000259" key="4">
    <source>
        <dbReference type="PROSITE" id="PS50268"/>
    </source>
</evidence>
<dbReference type="InterPro" id="IPR015919">
    <property type="entry name" value="Cadherin-like_sf"/>
</dbReference>
<evidence type="ECO:0000256" key="3">
    <source>
        <dbReference type="PROSITE-ProRule" id="PRU00043"/>
    </source>
</evidence>
<dbReference type="GO" id="GO:0005509">
    <property type="term" value="F:calcium ion binding"/>
    <property type="evidence" value="ECO:0007669"/>
    <property type="project" value="UniProtKB-UniRule"/>
</dbReference>
<comment type="caution">
    <text evidence="5">The sequence shown here is derived from an EMBL/GenBank/DDBJ whole genome shotgun (WGS) entry which is preliminary data.</text>
</comment>
<gene>
    <name evidence="5" type="ORF">SPHA_3311</name>
</gene>
<dbReference type="GO" id="GO:0007156">
    <property type="term" value="P:homophilic cell adhesion via plasma membrane adhesion molecules"/>
    <property type="evidence" value="ECO:0007669"/>
    <property type="project" value="InterPro"/>
</dbReference>
<evidence type="ECO:0000256" key="2">
    <source>
        <dbReference type="ARBA" id="ARBA00022989"/>
    </source>
</evidence>
<accession>A0A812AQF2</accession>
<keyword evidence="6" id="KW-1185">Reference proteome</keyword>
<dbReference type="EMBL" id="CAHIKZ030000098">
    <property type="protein sequence ID" value="CAE1152107.1"/>
    <property type="molecule type" value="Genomic_DNA"/>
</dbReference>
<dbReference type="AlphaFoldDB" id="A0A812AQF2"/>
<dbReference type="PROSITE" id="PS50268">
    <property type="entry name" value="CADHERIN_2"/>
    <property type="match status" value="1"/>
</dbReference>
<dbReference type="SUPFAM" id="SSF49313">
    <property type="entry name" value="Cadherin-like"/>
    <property type="match status" value="1"/>
</dbReference>
<keyword evidence="2" id="KW-1133">Transmembrane helix</keyword>
<dbReference type="Gene3D" id="2.60.40.60">
    <property type="entry name" value="Cadherins"/>
    <property type="match status" value="1"/>
</dbReference>
<dbReference type="Pfam" id="PF00028">
    <property type="entry name" value="Cadherin"/>
    <property type="match status" value="1"/>
</dbReference>
<dbReference type="SMART" id="SM00112">
    <property type="entry name" value="CA"/>
    <property type="match status" value="1"/>
</dbReference>
<proteinExistence type="predicted"/>
<keyword evidence="1" id="KW-0812">Transmembrane</keyword>
<reference evidence="5" key="1">
    <citation type="submission" date="2021-01" db="EMBL/GenBank/DDBJ databases">
        <authorList>
            <person name="Li R."/>
            <person name="Bekaert M."/>
        </authorList>
    </citation>
    <scope>NUCLEOTIDE SEQUENCE</scope>
    <source>
        <strain evidence="5">Farmed</strain>
    </source>
</reference>
<keyword evidence="3" id="KW-0106">Calcium</keyword>
<dbReference type="CDD" id="cd11304">
    <property type="entry name" value="Cadherin_repeat"/>
    <property type="match status" value="1"/>
</dbReference>
<name>A0A812AQF2_ACAPH</name>
<dbReference type="InterPro" id="IPR002126">
    <property type="entry name" value="Cadherin-like_dom"/>
</dbReference>
<dbReference type="GO" id="GO:0005886">
    <property type="term" value="C:plasma membrane"/>
    <property type="evidence" value="ECO:0007669"/>
    <property type="project" value="UniProtKB-SubCell"/>
</dbReference>
<evidence type="ECO:0000313" key="5">
    <source>
        <dbReference type="EMBL" id="CAE1152107.1"/>
    </source>
</evidence>
<feature type="domain" description="Cadherin" evidence="4">
    <location>
        <begin position="41"/>
        <end position="147"/>
    </location>
</feature>
<dbReference type="PANTHER" id="PTHR24026:SF126">
    <property type="entry name" value="PROTOCADHERIN FAT 4"/>
    <property type="match status" value="1"/>
</dbReference>
<keyword evidence="2" id="KW-0472">Membrane</keyword>
<dbReference type="PRINTS" id="PR00205">
    <property type="entry name" value="CADHERIN"/>
</dbReference>
<evidence type="ECO:0000313" key="6">
    <source>
        <dbReference type="Proteomes" id="UP000597762"/>
    </source>
</evidence>
<dbReference type="PANTHER" id="PTHR24026">
    <property type="entry name" value="FAT ATYPICAL CADHERIN-RELATED"/>
    <property type="match status" value="1"/>
</dbReference>
<dbReference type="OrthoDB" id="6252479at2759"/>